<dbReference type="AlphaFoldDB" id="A0A401UM91"/>
<dbReference type="GO" id="GO:0016887">
    <property type="term" value="F:ATP hydrolysis activity"/>
    <property type="evidence" value="ECO:0007669"/>
    <property type="project" value="InterPro"/>
</dbReference>
<sequence>MIKISDLSVCYKNVDKHTKVIENANLTVKKGDICAIIGPSGGGKSTLLKVLAGIIVDYTGEVLIDGKAVNPKTHRIGLIPQNYGLVKWKTVEQNIFLSAKIKDGKGHIDMEFYEKLLVQLKLKDFVKRYPSQLSGGQMQRVSMARALLLKPNVLLMDESFSALDAMTREDVQKMFLEVWQAHKVTTILVTHDIKEAIYLAKNIAVISASPGKIVEVISNPLFGKLNREVDLEYIHINNELRKILKGGEVK</sequence>
<dbReference type="SMART" id="SM00382">
    <property type="entry name" value="AAA"/>
    <property type="match status" value="1"/>
</dbReference>
<organism evidence="5 6">
    <name type="scientific">Clostridium tagluense</name>
    <dbReference type="NCBI Taxonomy" id="360422"/>
    <lineage>
        <taxon>Bacteria</taxon>
        <taxon>Bacillati</taxon>
        <taxon>Bacillota</taxon>
        <taxon>Clostridia</taxon>
        <taxon>Eubacteriales</taxon>
        <taxon>Clostridiaceae</taxon>
        <taxon>Clostridium</taxon>
    </lineage>
</organism>
<dbReference type="InterPro" id="IPR017871">
    <property type="entry name" value="ABC_transporter-like_CS"/>
</dbReference>
<evidence type="ECO:0000256" key="2">
    <source>
        <dbReference type="ARBA" id="ARBA00022741"/>
    </source>
</evidence>
<dbReference type="PANTHER" id="PTHR42788">
    <property type="entry name" value="TAURINE IMPORT ATP-BINDING PROTEIN-RELATED"/>
    <property type="match status" value="1"/>
</dbReference>
<accession>A0A401UM91</accession>
<dbReference type="CDD" id="cd03293">
    <property type="entry name" value="ABC_NrtD_SsuB_transporters"/>
    <property type="match status" value="1"/>
</dbReference>
<dbReference type="PROSITE" id="PS00211">
    <property type="entry name" value="ABC_TRANSPORTER_1"/>
    <property type="match status" value="1"/>
</dbReference>
<evidence type="ECO:0000259" key="4">
    <source>
        <dbReference type="PROSITE" id="PS50893"/>
    </source>
</evidence>
<reference evidence="5 6" key="1">
    <citation type="submission" date="2018-11" db="EMBL/GenBank/DDBJ databases">
        <title>Genome sequencing and assembly of Clostridium tagluense strain A121.</title>
        <authorList>
            <person name="Murakami T."/>
            <person name="Segawa T."/>
            <person name="Shcherbakova V.A."/>
            <person name="Mori H."/>
            <person name="Yoshimura Y."/>
        </authorList>
    </citation>
    <scope>NUCLEOTIDE SEQUENCE [LARGE SCALE GENOMIC DNA]</scope>
    <source>
        <strain evidence="5 6">A121</strain>
    </source>
</reference>
<dbReference type="InterPro" id="IPR003593">
    <property type="entry name" value="AAA+_ATPase"/>
</dbReference>
<dbReference type="GO" id="GO:0005524">
    <property type="term" value="F:ATP binding"/>
    <property type="evidence" value="ECO:0007669"/>
    <property type="project" value="UniProtKB-KW"/>
</dbReference>
<name>A0A401UM91_9CLOT</name>
<dbReference type="InterPro" id="IPR027417">
    <property type="entry name" value="P-loop_NTPase"/>
</dbReference>
<feature type="domain" description="ABC transporter" evidence="4">
    <location>
        <begin position="2"/>
        <end position="233"/>
    </location>
</feature>
<proteinExistence type="predicted"/>
<keyword evidence="2" id="KW-0547">Nucleotide-binding</keyword>
<dbReference type="EMBL" id="BHYK01000011">
    <property type="protein sequence ID" value="GCD10653.1"/>
    <property type="molecule type" value="Genomic_DNA"/>
</dbReference>
<dbReference type="Pfam" id="PF00005">
    <property type="entry name" value="ABC_tran"/>
    <property type="match status" value="1"/>
</dbReference>
<dbReference type="OrthoDB" id="9801958at2"/>
<evidence type="ECO:0000313" key="6">
    <source>
        <dbReference type="Proteomes" id="UP000287872"/>
    </source>
</evidence>
<comment type="caution">
    <text evidence="5">The sequence shown here is derived from an EMBL/GenBank/DDBJ whole genome shotgun (WGS) entry which is preliminary data.</text>
</comment>
<dbReference type="SUPFAM" id="SSF52540">
    <property type="entry name" value="P-loop containing nucleoside triphosphate hydrolases"/>
    <property type="match status" value="1"/>
</dbReference>
<dbReference type="InterPro" id="IPR050166">
    <property type="entry name" value="ABC_transporter_ATP-bind"/>
</dbReference>
<dbReference type="InterPro" id="IPR003439">
    <property type="entry name" value="ABC_transporter-like_ATP-bd"/>
</dbReference>
<keyword evidence="6" id="KW-1185">Reference proteome</keyword>
<evidence type="ECO:0000256" key="1">
    <source>
        <dbReference type="ARBA" id="ARBA00022448"/>
    </source>
</evidence>
<protein>
    <submittedName>
        <fullName evidence="5">ABC transporter ATP-binding protein</fullName>
    </submittedName>
</protein>
<dbReference type="Gene3D" id="3.40.50.300">
    <property type="entry name" value="P-loop containing nucleotide triphosphate hydrolases"/>
    <property type="match status" value="1"/>
</dbReference>
<dbReference type="PANTHER" id="PTHR42788:SF13">
    <property type="entry name" value="ALIPHATIC SULFONATES IMPORT ATP-BINDING PROTEIN SSUB"/>
    <property type="match status" value="1"/>
</dbReference>
<dbReference type="RefSeq" id="WP_125001648.1">
    <property type="nucleotide sequence ID" value="NZ_BHYK01000011.1"/>
</dbReference>
<gene>
    <name evidence="5" type="ORF">Ctaglu_22760</name>
</gene>
<dbReference type="PROSITE" id="PS50893">
    <property type="entry name" value="ABC_TRANSPORTER_2"/>
    <property type="match status" value="1"/>
</dbReference>
<dbReference type="Proteomes" id="UP000287872">
    <property type="component" value="Unassembled WGS sequence"/>
</dbReference>
<keyword evidence="3 5" id="KW-0067">ATP-binding</keyword>
<keyword evidence="1" id="KW-0813">Transport</keyword>
<evidence type="ECO:0000256" key="3">
    <source>
        <dbReference type="ARBA" id="ARBA00022840"/>
    </source>
</evidence>
<evidence type="ECO:0000313" key="5">
    <source>
        <dbReference type="EMBL" id="GCD10653.1"/>
    </source>
</evidence>